<proteinExistence type="predicted"/>
<keyword evidence="2" id="KW-0472">Membrane</keyword>
<feature type="region of interest" description="Disordered" evidence="1">
    <location>
        <begin position="1"/>
        <end position="31"/>
    </location>
</feature>
<feature type="transmembrane region" description="Helical" evidence="2">
    <location>
        <begin position="84"/>
        <end position="107"/>
    </location>
</feature>
<evidence type="ECO:0000313" key="4">
    <source>
        <dbReference type="Proteomes" id="UP001596956"/>
    </source>
</evidence>
<keyword evidence="4" id="KW-1185">Reference proteome</keyword>
<dbReference type="Proteomes" id="UP001596956">
    <property type="component" value="Unassembled WGS sequence"/>
</dbReference>
<keyword evidence="2" id="KW-1133">Transmembrane helix</keyword>
<protein>
    <submittedName>
        <fullName evidence="3">Uncharacterized protein</fullName>
    </submittedName>
</protein>
<dbReference type="EMBL" id="JBHTHR010000071">
    <property type="protein sequence ID" value="MFD0800597.1"/>
    <property type="molecule type" value="Genomic_DNA"/>
</dbReference>
<sequence length="159" mass="16756">MADGKDPGGPAAETAGAQAAHGGKAGEEKHTRSSYRYIRGYQGEGGDFAPSNAHRGRLASWLSVLVFLAGFTLGGVGLSLGVHWWLIGIGLAMMAVAGVLFLVADIFTDVVLDDPRQEAEEPHNTPLHRIKAQDRRRAEAEGGQRAASDDHGTRGDVVG</sequence>
<feature type="compositionally biased region" description="Low complexity" evidence="1">
    <location>
        <begin position="8"/>
        <end position="22"/>
    </location>
</feature>
<organism evidence="3 4">
    <name type="scientific">Streptomonospora algeriensis</name>
    <dbReference type="NCBI Taxonomy" id="995084"/>
    <lineage>
        <taxon>Bacteria</taxon>
        <taxon>Bacillati</taxon>
        <taxon>Actinomycetota</taxon>
        <taxon>Actinomycetes</taxon>
        <taxon>Streptosporangiales</taxon>
        <taxon>Nocardiopsidaceae</taxon>
        <taxon>Streptomonospora</taxon>
    </lineage>
</organism>
<comment type="caution">
    <text evidence="3">The sequence shown here is derived from an EMBL/GenBank/DDBJ whole genome shotgun (WGS) entry which is preliminary data.</text>
</comment>
<feature type="transmembrane region" description="Helical" evidence="2">
    <location>
        <begin position="58"/>
        <end position="78"/>
    </location>
</feature>
<accession>A0ABW3BB76</accession>
<gene>
    <name evidence="3" type="ORF">ACFQZU_04580</name>
</gene>
<evidence type="ECO:0000256" key="1">
    <source>
        <dbReference type="SAM" id="MobiDB-lite"/>
    </source>
</evidence>
<name>A0ABW3BB76_9ACTN</name>
<feature type="compositionally biased region" description="Basic and acidic residues" evidence="1">
    <location>
        <begin position="131"/>
        <end position="159"/>
    </location>
</feature>
<evidence type="ECO:0000313" key="3">
    <source>
        <dbReference type="EMBL" id="MFD0800597.1"/>
    </source>
</evidence>
<keyword evidence="2" id="KW-0812">Transmembrane</keyword>
<feature type="region of interest" description="Disordered" evidence="1">
    <location>
        <begin position="116"/>
        <end position="159"/>
    </location>
</feature>
<reference evidence="4" key="1">
    <citation type="journal article" date="2019" name="Int. J. Syst. Evol. Microbiol.">
        <title>The Global Catalogue of Microorganisms (GCM) 10K type strain sequencing project: providing services to taxonomists for standard genome sequencing and annotation.</title>
        <authorList>
            <consortium name="The Broad Institute Genomics Platform"/>
            <consortium name="The Broad Institute Genome Sequencing Center for Infectious Disease"/>
            <person name="Wu L."/>
            <person name="Ma J."/>
        </authorList>
    </citation>
    <scope>NUCLEOTIDE SEQUENCE [LARGE SCALE GENOMIC DNA]</scope>
    <source>
        <strain evidence="4">CCUG 63369</strain>
    </source>
</reference>
<evidence type="ECO:0000256" key="2">
    <source>
        <dbReference type="SAM" id="Phobius"/>
    </source>
</evidence>